<gene>
    <name evidence="1" type="ORF">LQV63_03765</name>
</gene>
<comment type="caution">
    <text evidence="1">The sequence shown here is derived from an EMBL/GenBank/DDBJ whole genome shotgun (WGS) entry which is preliminary data.</text>
</comment>
<dbReference type="EMBL" id="JAJNBZ010000002">
    <property type="protein sequence ID" value="MCE5168431.1"/>
    <property type="molecule type" value="Genomic_DNA"/>
</dbReference>
<evidence type="ECO:0000313" key="1">
    <source>
        <dbReference type="EMBL" id="MCE5168431.1"/>
    </source>
</evidence>
<organism evidence="1 2">
    <name type="scientific">Paenibacillus profundus</name>
    <dbReference type="NCBI Taxonomy" id="1173085"/>
    <lineage>
        <taxon>Bacteria</taxon>
        <taxon>Bacillati</taxon>
        <taxon>Bacillota</taxon>
        <taxon>Bacilli</taxon>
        <taxon>Bacillales</taxon>
        <taxon>Paenibacillaceae</taxon>
        <taxon>Paenibacillus</taxon>
    </lineage>
</organism>
<name>A0ABS8Y9B2_9BACL</name>
<sequence>MQARRFCDNELTVHRRLRSAAPLFTFMKECSQSIAGGLHATTPDDYASPYSLHISRIVH</sequence>
<protein>
    <submittedName>
        <fullName evidence="1">Uncharacterized protein</fullName>
    </submittedName>
</protein>
<reference evidence="1 2" key="1">
    <citation type="submission" date="2021-11" db="EMBL/GenBank/DDBJ databases">
        <title>Draft genome sequence of Paenibacillus profundus YoMME, a new Gram-positive bacteria with exoelectrogenic properties.</title>
        <authorList>
            <person name="Hubenova Y."/>
            <person name="Hubenova E."/>
            <person name="Manasiev Y."/>
            <person name="Peykov S."/>
            <person name="Mitov M."/>
        </authorList>
    </citation>
    <scope>NUCLEOTIDE SEQUENCE [LARGE SCALE GENOMIC DNA]</scope>
    <source>
        <strain evidence="1 2">YoMME</strain>
    </source>
</reference>
<keyword evidence="2" id="KW-1185">Reference proteome</keyword>
<accession>A0ABS8Y9B2</accession>
<evidence type="ECO:0000313" key="2">
    <source>
        <dbReference type="Proteomes" id="UP001199916"/>
    </source>
</evidence>
<dbReference type="Proteomes" id="UP001199916">
    <property type="component" value="Unassembled WGS sequence"/>
</dbReference>
<proteinExistence type="predicted"/>